<dbReference type="EMBL" id="QASA01000001">
    <property type="protein sequence ID" value="RDC65532.1"/>
    <property type="molecule type" value="Genomic_DNA"/>
</dbReference>
<sequence length="558" mass="63289">MKALKNRAFRLNPLNRFFAKIVESCMLLLFFGPVWSGQAQNLPETSPKYKITRQVFTRLTYVFANSRPQPHLEIMARKSGTPNIIAQYQPGSRPLIQLSEEVYDLCRKLGKDSVNALAVLLSHELAHHYEKHDWYYTFGIGKASVETSKKDIERFESEADFYGCFYGEIAGFSTGRVFPKIIDLLYQRFGLADQLQGYPTKEERKAIYSKKQTEAGEMVAVFKTGQFLYFIQEFEDAASCFEYLLNRFPSREILNNLSAAKLQQALALYQAKEPPGFVYPVELDAKSRLTAIHRAAPAPFKATLFRQLLSEARRYAEKSREIDPAYVPAYINLASIHSLGGNQAAAIGVINELNSAKLTGNAYTIRGIAHYKNKQPENARQDFELAKQQHAYMAHYNLDLFNKLEASVMGNLLDWVESWFAQEELTASQNKAKVNKTELKGAEKVSASLPDKAPRVKVSEKPYLLIQWQPDNNYLLLGVQTTCCRYLVRYTQKEYAGKNSKNFGQSSTSTALVKQYGTPAYTYSAALGEYWIYRNQKRVFEIGPNGQVVSGLSYTVSD</sequence>
<proteinExistence type="predicted"/>
<organism evidence="1 2">
    <name type="scientific">Adhaeribacter pallidiroseus</name>
    <dbReference type="NCBI Taxonomy" id="2072847"/>
    <lineage>
        <taxon>Bacteria</taxon>
        <taxon>Pseudomonadati</taxon>
        <taxon>Bacteroidota</taxon>
        <taxon>Cytophagia</taxon>
        <taxon>Cytophagales</taxon>
        <taxon>Hymenobacteraceae</taxon>
        <taxon>Adhaeribacter</taxon>
    </lineage>
</organism>
<evidence type="ECO:0000313" key="1">
    <source>
        <dbReference type="EMBL" id="RDC65532.1"/>
    </source>
</evidence>
<dbReference type="SUPFAM" id="SSF48452">
    <property type="entry name" value="TPR-like"/>
    <property type="match status" value="1"/>
</dbReference>
<name>A0A369QMF1_9BACT</name>
<keyword evidence="2" id="KW-1185">Reference proteome</keyword>
<dbReference type="Gene3D" id="1.25.40.10">
    <property type="entry name" value="Tetratricopeptide repeat domain"/>
    <property type="match status" value="1"/>
</dbReference>
<protein>
    <submittedName>
        <fullName evidence="1">Uncharacterized protein</fullName>
    </submittedName>
</protein>
<dbReference type="Proteomes" id="UP000253919">
    <property type="component" value="Unassembled WGS sequence"/>
</dbReference>
<gene>
    <name evidence="1" type="ORF">AHMF7616_04162</name>
</gene>
<accession>A0A369QMF1</accession>
<evidence type="ECO:0000313" key="2">
    <source>
        <dbReference type="Proteomes" id="UP000253919"/>
    </source>
</evidence>
<comment type="caution">
    <text evidence="1">The sequence shown here is derived from an EMBL/GenBank/DDBJ whole genome shotgun (WGS) entry which is preliminary data.</text>
</comment>
<dbReference type="AlphaFoldDB" id="A0A369QMF1"/>
<reference evidence="1 2" key="1">
    <citation type="submission" date="2018-04" db="EMBL/GenBank/DDBJ databases">
        <title>Adhaeribacter sp. HMF7616 genome sequencing and assembly.</title>
        <authorList>
            <person name="Kang H."/>
            <person name="Kang J."/>
            <person name="Cha I."/>
            <person name="Kim H."/>
            <person name="Joh K."/>
        </authorList>
    </citation>
    <scope>NUCLEOTIDE SEQUENCE [LARGE SCALE GENOMIC DNA]</scope>
    <source>
        <strain evidence="1 2">HMF7616</strain>
    </source>
</reference>
<dbReference type="InterPro" id="IPR011990">
    <property type="entry name" value="TPR-like_helical_dom_sf"/>
</dbReference>